<gene>
    <name evidence="1" type="ORF">EMCG_09599</name>
</gene>
<dbReference type="OrthoDB" id="4135672at2759"/>
<organism evidence="1 2">
    <name type="scientific">[Emmonsia] crescens</name>
    <dbReference type="NCBI Taxonomy" id="73230"/>
    <lineage>
        <taxon>Eukaryota</taxon>
        <taxon>Fungi</taxon>
        <taxon>Dikarya</taxon>
        <taxon>Ascomycota</taxon>
        <taxon>Pezizomycotina</taxon>
        <taxon>Eurotiomycetes</taxon>
        <taxon>Eurotiomycetidae</taxon>
        <taxon>Onygenales</taxon>
        <taxon>Ajellomycetaceae</taxon>
        <taxon>Emergomyces</taxon>
    </lineage>
</organism>
<sequence length="125" mass="13905">MSYNVYLIISTGMPRDHHALFVESNPATGSGHIYQVTGNVQNGMVFEDKPSEPPDQQPTFHSKTLLGTVRGDYEKAFKDVCLGTEPPKKQFDGPRRLYPTDPIRRCQEWAAEAIRALSSAGVLLL</sequence>
<dbReference type="Pfam" id="PF20174">
    <property type="entry name" value="DUF6540"/>
    <property type="match status" value="1"/>
</dbReference>
<dbReference type="EMBL" id="LCZI01000794">
    <property type="protein sequence ID" value="KKZ64411.1"/>
    <property type="molecule type" value="Genomic_DNA"/>
</dbReference>
<dbReference type="Proteomes" id="UP000034164">
    <property type="component" value="Unassembled WGS sequence"/>
</dbReference>
<dbReference type="InterPro" id="IPR046670">
    <property type="entry name" value="DUF6540"/>
</dbReference>
<protein>
    <submittedName>
        <fullName evidence="1">Uncharacterized protein</fullName>
    </submittedName>
</protein>
<dbReference type="AlphaFoldDB" id="A0A0G2J9Q9"/>
<accession>A0A0G2J9Q9</accession>
<comment type="caution">
    <text evidence="1">The sequence shown here is derived from an EMBL/GenBank/DDBJ whole genome shotgun (WGS) entry which is preliminary data.</text>
</comment>
<name>A0A0G2J9Q9_9EURO</name>
<evidence type="ECO:0000313" key="1">
    <source>
        <dbReference type="EMBL" id="KKZ64411.1"/>
    </source>
</evidence>
<proteinExistence type="predicted"/>
<evidence type="ECO:0000313" key="2">
    <source>
        <dbReference type="Proteomes" id="UP000034164"/>
    </source>
</evidence>
<dbReference type="VEuPathDB" id="FungiDB:EMCG_09599"/>
<reference evidence="2" key="1">
    <citation type="journal article" date="2015" name="PLoS Genet.">
        <title>The dynamic genome and transcriptome of the human fungal pathogen Blastomyces and close relative Emmonsia.</title>
        <authorList>
            <person name="Munoz J.F."/>
            <person name="Gauthier G.M."/>
            <person name="Desjardins C.A."/>
            <person name="Gallo J.E."/>
            <person name="Holder J."/>
            <person name="Sullivan T.D."/>
            <person name="Marty A.J."/>
            <person name="Carmen J.C."/>
            <person name="Chen Z."/>
            <person name="Ding L."/>
            <person name="Gujja S."/>
            <person name="Magrini V."/>
            <person name="Misas E."/>
            <person name="Mitreva M."/>
            <person name="Priest M."/>
            <person name="Saif S."/>
            <person name="Whiston E.A."/>
            <person name="Young S."/>
            <person name="Zeng Q."/>
            <person name="Goldman W.E."/>
            <person name="Mardis E.R."/>
            <person name="Taylor J.W."/>
            <person name="McEwen J.G."/>
            <person name="Clay O.K."/>
            <person name="Klein B.S."/>
            <person name="Cuomo C.A."/>
        </authorList>
    </citation>
    <scope>NUCLEOTIDE SEQUENCE [LARGE SCALE GENOMIC DNA]</scope>
    <source>
        <strain evidence="2">UAMH 3008</strain>
    </source>
</reference>